<accession>A0ABR3A198</accession>
<feature type="compositionally biased region" description="Basic and acidic residues" evidence="2">
    <location>
        <begin position="76"/>
        <end position="87"/>
    </location>
</feature>
<evidence type="ECO:0000256" key="1">
    <source>
        <dbReference type="SAM" id="Coils"/>
    </source>
</evidence>
<feature type="compositionally biased region" description="Polar residues" evidence="2">
    <location>
        <begin position="466"/>
        <end position="475"/>
    </location>
</feature>
<proteinExistence type="predicted"/>
<feature type="region of interest" description="Disordered" evidence="2">
    <location>
        <begin position="382"/>
        <end position="495"/>
    </location>
</feature>
<feature type="compositionally biased region" description="Low complexity" evidence="2">
    <location>
        <begin position="476"/>
        <end position="485"/>
    </location>
</feature>
<evidence type="ECO:0000313" key="3">
    <source>
        <dbReference type="EMBL" id="KAL0066819.1"/>
    </source>
</evidence>
<feature type="region of interest" description="Disordered" evidence="2">
    <location>
        <begin position="1"/>
        <end position="100"/>
    </location>
</feature>
<feature type="compositionally biased region" description="Polar residues" evidence="2">
    <location>
        <begin position="7"/>
        <end position="28"/>
    </location>
</feature>
<comment type="caution">
    <text evidence="3">The sequence shown here is derived from an EMBL/GenBank/DDBJ whole genome shotgun (WGS) entry which is preliminary data.</text>
</comment>
<name>A0ABR3A198_9AGAR</name>
<feature type="region of interest" description="Disordered" evidence="2">
    <location>
        <begin position="320"/>
        <end position="345"/>
    </location>
</feature>
<organism evidence="3 4">
    <name type="scientific">Marasmius tenuissimus</name>
    <dbReference type="NCBI Taxonomy" id="585030"/>
    <lineage>
        <taxon>Eukaryota</taxon>
        <taxon>Fungi</taxon>
        <taxon>Dikarya</taxon>
        <taxon>Basidiomycota</taxon>
        <taxon>Agaricomycotina</taxon>
        <taxon>Agaricomycetes</taxon>
        <taxon>Agaricomycetidae</taxon>
        <taxon>Agaricales</taxon>
        <taxon>Marasmiineae</taxon>
        <taxon>Marasmiaceae</taxon>
        <taxon>Marasmius</taxon>
    </lineage>
</organism>
<keyword evidence="4" id="KW-1185">Reference proteome</keyword>
<dbReference type="Proteomes" id="UP001437256">
    <property type="component" value="Unassembled WGS sequence"/>
</dbReference>
<sequence>MKHQRTGKQVVSNTTPNATQANESTDTPNKGFKAMFREIQTPTRDGPQSGADPSTANSSSSTIGKTRKSSPPPPHSLDDQAETHDNFSRLPPDTPPVVSTWIQTLGSSPACSWVPAPPPPTVEVTQFVAQACATNESSPSHLTAPPPPATQIAPQTPSQVLPVYVTQAPASGTTTIDYWDPFNQPGSSLATIPGRPFPSLSGQSQGFDMPHGSSQMQSASLDTFGAGVVQGGLFHESEQHPQTHFHSPSGPVVFPPSASEADDLDAAVHLFTLGQAYQTEQQRITQMQQRITQAQQRLTHAQRLQEVRLRRIAHLEAQQNSRGALNIQEPTQLPPPSHNTSDSLPHQWMTTSIEQQHPLQPQPHHSSTSATGPLYIQQARQPYSPISHPSPSSLGPSSPYSSSYPSSPASHVPFTSFPSPASSSSAHSFSPVPVSPSASSPSTFSDQSSSYNDPRYRDPFHGGSPGSSYISASFDSSRPPTRSPSAALREFELPD</sequence>
<dbReference type="EMBL" id="JBBXMP010000032">
    <property type="protein sequence ID" value="KAL0066819.1"/>
    <property type="molecule type" value="Genomic_DNA"/>
</dbReference>
<protein>
    <submittedName>
        <fullName evidence="3">Uncharacterized protein</fullName>
    </submittedName>
</protein>
<feature type="coiled-coil region" evidence="1">
    <location>
        <begin position="277"/>
        <end position="304"/>
    </location>
</feature>
<evidence type="ECO:0000256" key="2">
    <source>
        <dbReference type="SAM" id="MobiDB-lite"/>
    </source>
</evidence>
<gene>
    <name evidence="3" type="ORF">AAF712_006220</name>
</gene>
<feature type="compositionally biased region" description="Polar residues" evidence="2">
    <location>
        <begin position="320"/>
        <end position="331"/>
    </location>
</feature>
<feature type="compositionally biased region" description="Polar residues" evidence="2">
    <location>
        <begin position="51"/>
        <end position="64"/>
    </location>
</feature>
<reference evidence="3 4" key="1">
    <citation type="submission" date="2024-05" db="EMBL/GenBank/DDBJ databases">
        <title>A draft genome resource for the thread blight pathogen Marasmius tenuissimus strain MS-2.</title>
        <authorList>
            <person name="Yulfo-Soto G.E."/>
            <person name="Baruah I.K."/>
            <person name="Amoako-Attah I."/>
            <person name="Bukari Y."/>
            <person name="Meinhardt L.W."/>
            <person name="Bailey B.A."/>
            <person name="Cohen S.P."/>
        </authorList>
    </citation>
    <scope>NUCLEOTIDE SEQUENCE [LARGE SCALE GENOMIC DNA]</scope>
    <source>
        <strain evidence="3 4">MS-2</strain>
    </source>
</reference>
<evidence type="ECO:0000313" key="4">
    <source>
        <dbReference type="Proteomes" id="UP001437256"/>
    </source>
</evidence>
<keyword evidence="1" id="KW-0175">Coiled coil</keyword>
<feature type="compositionally biased region" description="Low complexity" evidence="2">
    <location>
        <begin position="382"/>
        <end position="450"/>
    </location>
</feature>